<feature type="domain" description="RNA-editing substrate-binding complex 6 protein" evidence="2">
    <location>
        <begin position="315"/>
        <end position="493"/>
    </location>
</feature>
<dbReference type="VEuPathDB" id="PlasmoDB:PY01136"/>
<dbReference type="InterPro" id="IPR050870">
    <property type="entry name" value="FAST_kinase"/>
</dbReference>
<dbReference type="Proteomes" id="UP000072874">
    <property type="component" value="Chromosome 14"/>
</dbReference>
<gene>
    <name evidence="4" type="ORF">PY17X_1439100</name>
    <name evidence="3" type="ORF">PYYM_1440800</name>
</gene>
<keyword evidence="1" id="KW-0175">Coiled coil</keyword>
<dbReference type="GeneID" id="3801404"/>
<dbReference type="PANTHER" id="PTHR21228:SF40">
    <property type="entry name" value="LD45607P"/>
    <property type="match status" value="1"/>
</dbReference>
<reference evidence="3" key="3">
    <citation type="submission" date="2014-05" db="EMBL/GenBank/DDBJ databases">
        <authorList>
            <person name="Aslett A.Martin."/>
            <person name="De Silva Nishadi"/>
        </authorList>
    </citation>
    <scope>NUCLEOTIDE SEQUENCE</scope>
    <source>
        <strain evidence="3">YM</strain>
    </source>
</reference>
<accession>A0A077YBS7</accession>
<dbReference type="GO" id="GO:0035770">
    <property type="term" value="C:ribonucleoprotein granule"/>
    <property type="evidence" value="ECO:0007669"/>
    <property type="project" value="TreeGrafter"/>
</dbReference>
<dbReference type="GO" id="GO:0003723">
    <property type="term" value="F:RNA binding"/>
    <property type="evidence" value="ECO:0007669"/>
    <property type="project" value="TreeGrafter"/>
</dbReference>
<dbReference type="PANTHER" id="PTHR21228">
    <property type="entry name" value="FAST LEU-RICH DOMAIN-CONTAINING"/>
    <property type="match status" value="1"/>
</dbReference>
<dbReference type="OrthoDB" id="430737at2759"/>
<dbReference type="VEuPathDB" id="PlasmoDB:PY17X_1439100"/>
<organism evidence="3 6">
    <name type="scientific">Plasmodium yoelii</name>
    <dbReference type="NCBI Taxonomy" id="5861"/>
    <lineage>
        <taxon>Eukaryota</taxon>
        <taxon>Sar</taxon>
        <taxon>Alveolata</taxon>
        <taxon>Apicomplexa</taxon>
        <taxon>Aconoidasida</taxon>
        <taxon>Haemosporida</taxon>
        <taxon>Plasmodiidae</taxon>
        <taxon>Plasmodium</taxon>
        <taxon>Plasmodium (Vinckeia)</taxon>
    </lineage>
</organism>
<reference evidence="4" key="4">
    <citation type="submission" date="2019-05" db="EMBL/GenBank/DDBJ databases">
        <authorList>
            <consortium name="Pathogen Informatics"/>
        </authorList>
    </citation>
    <scope>NUCLEOTIDE SEQUENCE</scope>
    <source>
        <strain evidence="4">17X</strain>
    </source>
</reference>
<reference evidence="4" key="2">
    <citation type="submission" date="2014-05" db="EMBL/GenBank/DDBJ databases">
        <authorList>
            <person name="Aslett M.A."/>
            <person name="De Silva N."/>
        </authorList>
    </citation>
    <scope>NUCLEOTIDE SEQUENCE</scope>
    <source>
        <strain evidence="4">17X</strain>
    </source>
</reference>
<evidence type="ECO:0000313" key="3">
    <source>
        <dbReference type="EMBL" id="CDU20737.1"/>
    </source>
</evidence>
<dbReference type="EMBL" id="LM993668">
    <property type="protein sequence ID" value="VTZ81700.1"/>
    <property type="molecule type" value="Genomic_DNA"/>
</dbReference>
<dbReference type="Pfam" id="PF26188">
    <property type="entry name" value="RESC6"/>
    <property type="match status" value="2"/>
</dbReference>
<dbReference type="InterPro" id="IPR058917">
    <property type="entry name" value="RESC6_dom"/>
</dbReference>
<feature type="coiled-coil region" evidence="1">
    <location>
        <begin position="697"/>
        <end position="725"/>
    </location>
</feature>
<reference evidence="5 6" key="1">
    <citation type="journal article" date="2014" name="BMC Biol.">
        <title>A comprehensive evaluation of rodent malaria parasite genomes and gene expression.</title>
        <authorList>
            <person name="Otto T.D."/>
            <person name="Bohme U."/>
            <person name="Jackson A.P."/>
            <person name="Hunt M."/>
            <person name="Franke-Fayard B."/>
            <person name="Hoeijmakers W.A."/>
            <person name="Religa A.A."/>
            <person name="Robertson L."/>
            <person name="Sanders M."/>
            <person name="Ogun S.A."/>
            <person name="Cunningham D."/>
            <person name="Erhart A."/>
            <person name="Billker O."/>
            <person name="Khan S.M."/>
            <person name="Stunnenberg H.G."/>
            <person name="Langhorne J."/>
            <person name="Holder A.A."/>
            <person name="Waters A.P."/>
            <person name="Newbold C.I."/>
            <person name="Pain A."/>
            <person name="Berriman M."/>
            <person name="Janse C.J."/>
        </authorList>
    </citation>
    <scope>NUCLEOTIDE SEQUENCE [LARGE SCALE GENOMIC DNA]</scope>
    <source>
        <strain evidence="4 5">17X</strain>
        <strain evidence="3 6">YM</strain>
    </source>
</reference>
<sequence length="820" mass="96506">MILNTLKCIVNKGDTSIFNKKFSIFEIKIRCMKNKRRGLKEQPRKKPLDIEKKIRNPDKYEEKMHFDNLSKGELYLPESCKGKKLAMLCNRLYYFDINDEELLERYAQRAIVIANNMSTKEMSLILNTMRKFNHKNVNLLETFAKYIPSKLHKSVPQDISLMLNAYAHFNYVDNNLFNRICEEIPHKIPYFEHSHISSIINAFYKLNIKDKIIIYDMIDELVDRIDEFDSKSLTNLINSLSKMNYKNIDRQVVWIKLFEGVKKIHKDLNILEIVLIINGFCKKNIKNKNIYNFLNECLNDHIFQKKSIDDTNAYLLCTIAQSFAKIKFYSKDFFNFVFDFFSEENNYTSLDTQHFSQLIYAFSVFNLDDKQKFIDTFIKIVLNKIQNKGTKQIELNEQTLSTISYCLAKLKIRNMNFFVSLSSYLINEKIKLSAQSLSLICYSYSKLKIKSEILFYILSMQIFEKMHIFTKQGLAIILNSYANLKIFNVKLFSLINKYLKLYVDTFTNSECLLICKHYEGALKSLTEEEVSVNAQSKKSSLIKINTTKQELDNFVQVLKNKIHIFEKNKELKGLGNDEGENVCMNKFEEAKKNELLIELEDGKEENEDEFFSIFNQNDIISGEEEEKEKYNHNNNNDDEKIKITKLMLNMGNEVAIDCDDNNPPKKEDTLNIYEKMFLTNSKEQKNAFEKNHIPIMNEQLNKNLSNMLNKQNKEIEEKNKAYIKNKNATKSLLELMTSNKPPKINYEKENLIKSAEQTETEFIKAYITEQKESNGNPKIGRHLNKRKKMIQKVLSKKFEPIDNIDTLQKKWTNEYNLKDT</sequence>
<feature type="domain" description="RNA-editing substrate-binding complex 6 protein" evidence="2">
    <location>
        <begin position="66"/>
        <end position="173"/>
    </location>
</feature>
<protein>
    <submittedName>
        <fullName evidence="4">Heptatricopeptide repeat-containing protein, putative</fullName>
    </submittedName>
</protein>
<evidence type="ECO:0000313" key="4">
    <source>
        <dbReference type="EMBL" id="VTZ81700.1"/>
    </source>
</evidence>
<name>A0A077YBS7_PLAYE</name>
<evidence type="ECO:0000259" key="2">
    <source>
        <dbReference type="Pfam" id="PF26188"/>
    </source>
</evidence>
<dbReference type="KEGG" id="pyo:PY17X_1439100"/>
<dbReference type="OMA" id="YEEKMHF"/>
<dbReference type="VEuPathDB" id="PlasmoDB:Py17XNL_001401224"/>
<evidence type="ECO:0000313" key="6">
    <source>
        <dbReference type="Proteomes" id="UP000072904"/>
    </source>
</evidence>
<evidence type="ECO:0000256" key="1">
    <source>
        <dbReference type="SAM" id="Coils"/>
    </source>
</evidence>
<dbReference type="AlphaFoldDB" id="A0A077YBS7"/>
<dbReference type="GO" id="GO:0005759">
    <property type="term" value="C:mitochondrial matrix"/>
    <property type="evidence" value="ECO:0007669"/>
    <property type="project" value="TreeGrafter"/>
</dbReference>
<dbReference type="VEuPathDB" id="PlasmoDB:PYYM_1440800"/>
<dbReference type="GO" id="GO:0000963">
    <property type="term" value="P:mitochondrial RNA processing"/>
    <property type="evidence" value="ECO:0007669"/>
    <property type="project" value="TreeGrafter"/>
</dbReference>
<dbReference type="RefSeq" id="XP_728860.2">
    <property type="nucleotide sequence ID" value="XM_723767.2"/>
</dbReference>
<dbReference type="Proteomes" id="UP000072904">
    <property type="component" value="Chromosome 14"/>
</dbReference>
<dbReference type="EMBL" id="LK934642">
    <property type="protein sequence ID" value="CDU20737.1"/>
    <property type="molecule type" value="Genomic_DNA"/>
</dbReference>
<proteinExistence type="predicted"/>
<evidence type="ECO:0000313" key="5">
    <source>
        <dbReference type="Proteomes" id="UP000072874"/>
    </source>
</evidence>
<dbReference type="GO" id="GO:0044528">
    <property type="term" value="P:regulation of mitochondrial mRNA stability"/>
    <property type="evidence" value="ECO:0007669"/>
    <property type="project" value="TreeGrafter"/>
</dbReference>